<sequence length="59" mass="6271">MGAMETADGKWRVEVGGTGTVVVWYTLHGPGVRRNLPSLNALVAALAEHGIDVGELREI</sequence>
<keyword evidence="2" id="KW-1185">Reference proteome</keyword>
<evidence type="ECO:0000313" key="2">
    <source>
        <dbReference type="Proteomes" id="UP001058271"/>
    </source>
</evidence>
<protein>
    <submittedName>
        <fullName evidence="1">Uncharacterized protein</fullName>
    </submittedName>
</protein>
<evidence type="ECO:0000313" key="1">
    <source>
        <dbReference type="EMBL" id="UWZ37742.1"/>
    </source>
</evidence>
<reference evidence="1" key="1">
    <citation type="submission" date="2021-04" db="EMBL/GenBank/DDBJ databases">
        <title>Biosynthetic gene clusters of Dactylosporangioum roseum.</title>
        <authorList>
            <person name="Hartkoorn R.C."/>
            <person name="Beaudoing E."/>
            <person name="Hot D."/>
            <person name="Moureu S."/>
        </authorList>
    </citation>
    <scope>NUCLEOTIDE SEQUENCE</scope>
    <source>
        <strain evidence="1">NRRL B-16295</strain>
    </source>
</reference>
<dbReference type="RefSeq" id="WP_260727105.1">
    <property type="nucleotide sequence ID" value="NZ_BAAABS010000033.1"/>
</dbReference>
<dbReference type="Proteomes" id="UP001058271">
    <property type="component" value="Chromosome"/>
</dbReference>
<proteinExistence type="predicted"/>
<gene>
    <name evidence="1" type="ORF">Drose_05590</name>
</gene>
<accession>A0ABY5Z7C8</accession>
<organism evidence="1 2">
    <name type="scientific">Dactylosporangium roseum</name>
    <dbReference type="NCBI Taxonomy" id="47989"/>
    <lineage>
        <taxon>Bacteria</taxon>
        <taxon>Bacillati</taxon>
        <taxon>Actinomycetota</taxon>
        <taxon>Actinomycetes</taxon>
        <taxon>Micromonosporales</taxon>
        <taxon>Micromonosporaceae</taxon>
        <taxon>Dactylosporangium</taxon>
    </lineage>
</organism>
<dbReference type="EMBL" id="CP073721">
    <property type="protein sequence ID" value="UWZ37742.1"/>
    <property type="molecule type" value="Genomic_DNA"/>
</dbReference>
<name>A0ABY5Z7C8_9ACTN</name>